<evidence type="ECO:0000313" key="4">
    <source>
        <dbReference type="EMBL" id="GJT04203.1"/>
    </source>
</evidence>
<dbReference type="PROSITE" id="PS50158">
    <property type="entry name" value="ZF_CCHC"/>
    <property type="match status" value="1"/>
</dbReference>
<evidence type="ECO:0000256" key="2">
    <source>
        <dbReference type="SAM" id="MobiDB-lite"/>
    </source>
</evidence>
<dbReference type="InterPro" id="IPR025724">
    <property type="entry name" value="GAG-pre-integrase_dom"/>
</dbReference>
<dbReference type="InterPro" id="IPR001878">
    <property type="entry name" value="Znf_CCHC"/>
</dbReference>
<feature type="region of interest" description="Disordered" evidence="2">
    <location>
        <begin position="667"/>
        <end position="692"/>
    </location>
</feature>
<keyword evidence="1" id="KW-0862">Zinc</keyword>
<protein>
    <submittedName>
        <fullName evidence="4">Zinc finger, CCHC-type containing protein</fullName>
    </submittedName>
</protein>
<dbReference type="SMART" id="SM00343">
    <property type="entry name" value="ZnF_C2HC"/>
    <property type="match status" value="2"/>
</dbReference>
<dbReference type="Pfam" id="PF22936">
    <property type="entry name" value="Pol_BBD"/>
    <property type="match status" value="1"/>
</dbReference>
<dbReference type="SUPFAM" id="SSF57756">
    <property type="entry name" value="Retrovirus zinc finger-like domains"/>
    <property type="match status" value="1"/>
</dbReference>
<comment type="caution">
    <text evidence="4">The sequence shown here is derived from an EMBL/GenBank/DDBJ whole genome shotgun (WGS) entry which is preliminary data.</text>
</comment>
<dbReference type="Pfam" id="PF13976">
    <property type="entry name" value="gag_pre-integrs"/>
    <property type="match status" value="1"/>
</dbReference>
<name>A0ABQ5ASN0_9ASTR</name>
<keyword evidence="1" id="KW-0863">Zinc-finger</keyword>
<proteinExistence type="predicted"/>
<feature type="compositionally biased region" description="Basic and acidic residues" evidence="2">
    <location>
        <begin position="711"/>
        <end position="720"/>
    </location>
</feature>
<organism evidence="4 5">
    <name type="scientific">Tanacetum coccineum</name>
    <dbReference type="NCBI Taxonomy" id="301880"/>
    <lineage>
        <taxon>Eukaryota</taxon>
        <taxon>Viridiplantae</taxon>
        <taxon>Streptophyta</taxon>
        <taxon>Embryophyta</taxon>
        <taxon>Tracheophyta</taxon>
        <taxon>Spermatophyta</taxon>
        <taxon>Magnoliopsida</taxon>
        <taxon>eudicotyledons</taxon>
        <taxon>Gunneridae</taxon>
        <taxon>Pentapetalae</taxon>
        <taxon>asterids</taxon>
        <taxon>campanulids</taxon>
        <taxon>Asterales</taxon>
        <taxon>Asteraceae</taxon>
        <taxon>Asteroideae</taxon>
        <taxon>Anthemideae</taxon>
        <taxon>Anthemidinae</taxon>
        <taxon>Tanacetum</taxon>
    </lineage>
</organism>
<reference evidence="4" key="1">
    <citation type="journal article" date="2022" name="Int. J. Mol. Sci.">
        <title>Draft Genome of Tanacetum Coccineum: Genomic Comparison of Closely Related Tanacetum-Family Plants.</title>
        <authorList>
            <person name="Yamashiro T."/>
            <person name="Shiraishi A."/>
            <person name="Nakayama K."/>
            <person name="Satake H."/>
        </authorList>
    </citation>
    <scope>NUCLEOTIDE SEQUENCE</scope>
</reference>
<keyword evidence="1" id="KW-0479">Metal-binding</keyword>
<dbReference type="PANTHER" id="PTHR47592:SF29">
    <property type="entry name" value="ZINC FINGER, CCHC-TYPE"/>
    <property type="match status" value="1"/>
</dbReference>
<gene>
    <name evidence="4" type="ORF">Tco_0838665</name>
</gene>
<feature type="region of interest" description="Disordered" evidence="2">
    <location>
        <begin position="711"/>
        <end position="741"/>
    </location>
</feature>
<dbReference type="EMBL" id="BQNB010012491">
    <property type="protein sequence ID" value="GJT04203.1"/>
    <property type="molecule type" value="Genomic_DNA"/>
</dbReference>
<dbReference type="PANTHER" id="PTHR47592">
    <property type="entry name" value="PBF68 PROTEIN"/>
    <property type="match status" value="1"/>
</dbReference>
<reference evidence="4" key="2">
    <citation type="submission" date="2022-01" db="EMBL/GenBank/DDBJ databases">
        <authorList>
            <person name="Yamashiro T."/>
            <person name="Shiraishi A."/>
            <person name="Satake H."/>
            <person name="Nakayama K."/>
        </authorList>
    </citation>
    <scope>NUCLEOTIDE SEQUENCE</scope>
</reference>
<evidence type="ECO:0000313" key="5">
    <source>
        <dbReference type="Proteomes" id="UP001151760"/>
    </source>
</evidence>
<feature type="domain" description="CCHC-type" evidence="3">
    <location>
        <begin position="700"/>
        <end position="714"/>
    </location>
</feature>
<keyword evidence="5" id="KW-1185">Reference proteome</keyword>
<dbReference type="InterPro" id="IPR054722">
    <property type="entry name" value="PolX-like_BBD"/>
</dbReference>
<evidence type="ECO:0000256" key="1">
    <source>
        <dbReference type="PROSITE-ProRule" id="PRU00047"/>
    </source>
</evidence>
<dbReference type="Proteomes" id="UP001151760">
    <property type="component" value="Unassembled WGS sequence"/>
</dbReference>
<feature type="compositionally biased region" description="Basic and acidic residues" evidence="2">
    <location>
        <begin position="667"/>
        <end position="678"/>
    </location>
</feature>
<evidence type="ECO:0000259" key="3">
    <source>
        <dbReference type="PROSITE" id="PS50158"/>
    </source>
</evidence>
<feature type="compositionally biased region" description="Low complexity" evidence="2">
    <location>
        <begin position="681"/>
        <end position="692"/>
    </location>
</feature>
<dbReference type="Pfam" id="PF14223">
    <property type="entry name" value="Retrotran_gag_2"/>
    <property type="match status" value="1"/>
</dbReference>
<dbReference type="InterPro" id="IPR036875">
    <property type="entry name" value="Znf_CCHC_sf"/>
</dbReference>
<sequence length="880" mass="100198">MSDQYVITILKYVPRFREIEVYIETGVSLVEMHLMEGMTSHGKGVVIEKIMDDNQVKEVAGKEFVKDNKLSRGPVEMRSEGVENRINDHVHNEIDGVMYDIDVDASVVARKFSFIANLLHVIMDDPNINIEEYIRLEEEKARRRRKVFNWETATYGKIWDNEDVHDLGSVETEFPAIVFNDTLTSEAALSCEPTISSLNNNEIDFTISFDESDDEDCTSIVQSGDIATCLVKYVKFWEDWEVDRYGNANLGRYGVSVLALTKDHKRNEDQYAVSRGLNTPYSRYGINIIFWKISNVVPTPRNPQYAVSNTWIRPNSGEGLSDAALLDCFLSGLKEPLCQEVIAQTLNSLHKAGSLAYLFDENNSLAFINKPKASGFSSCFKIPINSYSPHAAQNPVAILRREKGLCFTCDEMYTWNHKCPNKQYMVLLTLSDDDDLSQVIDSLEVPTDNHQDDEVLDHRLSLNAHYGSSGSTVKEMTTNFRKLDKFKGHDFRRWQKKMHFLLTTLKVVYVLTALMLELLEDDTVEAIKRRAKWENDDYICRRHILNGMSDPLFDIYQNMESTKELWDSLKSKYMAKDASSKKFLVSNFNNYKMVDSRPVIEQFNELLRILGQYTQHGLKMDESISVSSVIDKFPPFWKDFKHSLKHGKDDLSLVQLGSHLRIEESLRAQESNKGKGKEVVGPSDNNGGFGSNNKSKLAYWKCGKTGHFKKDCRSGNKKDNASASGLGKRSKDQSQEQGQNLIDSGATTNVCKDHCWFKTYEPVKDGSILYMGDDHFALVHGKGSVVLEFSSGKSITLFNVLYVPKLRFGYYNNVMCMLNLNKVPDDSGFVYMSSSTVVNSSLWHARLGHVHYKRMLKMSKDDLIPIIDENLGKFNTCMLT</sequence>
<accession>A0ABQ5ASN0</accession>